<organism evidence="4 5">
    <name type="scientific">Bacillus infantis</name>
    <dbReference type="NCBI Taxonomy" id="324767"/>
    <lineage>
        <taxon>Bacteria</taxon>
        <taxon>Bacillati</taxon>
        <taxon>Bacillota</taxon>
        <taxon>Bacilli</taxon>
        <taxon>Bacillales</taxon>
        <taxon>Bacillaceae</taxon>
        <taxon>Bacillus</taxon>
    </lineage>
</organism>
<feature type="compositionally biased region" description="Basic and acidic residues" evidence="1">
    <location>
        <begin position="25"/>
        <end position="41"/>
    </location>
</feature>
<dbReference type="AlphaFoldDB" id="A0A5D4SI79"/>
<accession>A0A5D4SI79</accession>
<dbReference type="InterPro" id="IPR002509">
    <property type="entry name" value="NODB_dom"/>
</dbReference>
<evidence type="ECO:0000313" key="5">
    <source>
        <dbReference type="Proteomes" id="UP000323732"/>
    </source>
</evidence>
<dbReference type="CDD" id="cd10917">
    <property type="entry name" value="CE4_NodB_like_6s_7s"/>
    <property type="match status" value="1"/>
</dbReference>
<keyword evidence="2" id="KW-0732">Signal</keyword>
<gene>
    <name evidence="4" type="ORF">FZD47_15150</name>
</gene>
<dbReference type="RefSeq" id="WP_101550706.1">
    <property type="nucleotide sequence ID" value="NZ_JAMYWU010000001.1"/>
</dbReference>
<evidence type="ECO:0000256" key="2">
    <source>
        <dbReference type="SAM" id="SignalP"/>
    </source>
</evidence>
<proteinExistence type="predicted"/>
<name>A0A5D4SI79_9BACI</name>
<feature type="chain" id="PRO_5039400971" evidence="2">
    <location>
        <begin position="21"/>
        <end position="289"/>
    </location>
</feature>
<dbReference type="PROSITE" id="PS51257">
    <property type="entry name" value="PROKAR_LIPOPROTEIN"/>
    <property type="match status" value="1"/>
</dbReference>
<feature type="region of interest" description="Disordered" evidence="1">
    <location>
        <begin position="21"/>
        <end position="82"/>
    </location>
</feature>
<feature type="domain" description="NodB homology" evidence="3">
    <location>
        <begin position="100"/>
        <end position="280"/>
    </location>
</feature>
<protein>
    <submittedName>
        <fullName evidence="4">Polysaccharide deacetylase family protein</fullName>
    </submittedName>
</protein>
<evidence type="ECO:0000313" key="4">
    <source>
        <dbReference type="EMBL" id="TYS62999.1"/>
    </source>
</evidence>
<dbReference type="InterPro" id="IPR050248">
    <property type="entry name" value="Polysacc_deacetylase_ArnD"/>
</dbReference>
<reference evidence="4 5" key="1">
    <citation type="submission" date="2019-08" db="EMBL/GenBank/DDBJ databases">
        <title>Bacillus genomes from the desert of Cuatro Cienegas, Coahuila.</title>
        <authorList>
            <person name="Olmedo-Alvarez G."/>
        </authorList>
    </citation>
    <scope>NUCLEOTIDE SEQUENCE [LARGE SCALE GENOMIC DNA]</scope>
    <source>
        <strain evidence="4 5">CH37_1T</strain>
    </source>
</reference>
<feature type="signal peptide" evidence="2">
    <location>
        <begin position="1"/>
        <end position="20"/>
    </location>
</feature>
<dbReference type="InterPro" id="IPR011330">
    <property type="entry name" value="Glyco_hydro/deAcase_b/a-brl"/>
</dbReference>
<dbReference type="EMBL" id="VTES01000004">
    <property type="protein sequence ID" value="TYS62999.1"/>
    <property type="molecule type" value="Genomic_DNA"/>
</dbReference>
<dbReference type="PANTHER" id="PTHR10587">
    <property type="entry name" value="GLYCOSYL TRANSFERASE-RELATED"/>
    <property type="match status" value="1"/>
</dbReference>
<dbReference type="SUPFAM" id="SSF88713">
    <property type="entry name" value="Glycoside hydrolase/deacetylase"/>
    <property type="match status" value="1"/>
</dbReference>
<dbReference type="GO" id="GO:0005975">
    <property type="term" value="P:carbohydrate metabolic process"/>
    <property type="evidence" value="ECO:0007669"/>
    <property type="project" value="InterPro"/>
</dbReference>
<sequence length="289" mass="31975">MMYKKTAALVLSAMLLSACGAGGEAGKDKGEETKNAVETAKEQGSSDAEEAVESGEASGSDIEETGSKEEQPAETEDKEPLYRINENNWTIEPLADANKKVVLLTIDDAPDKHAVEMAKTLHQLGVSAIFFVNGHFLDTPEEEEKLKEIHNLGFPIGNHTYSHSNLKEITPAQQKEEVLKLNKRVEEIIGEKPRFFRAPFGINTDASREAAAAEGMELMNWTYGYDWEKDYQNKEALTDIMVNSPYLTDGANLLMHDRDWTNAALEGIVKGLQAKGYEIVDPDRIQTAL</sequence>
<evidence type="ECO:0000256" key="1">
    <source>
        <dbReference type="SAM" id="MobiDB-lite"/>
    </source>
</evidence>
<dbReference type="GO" id="GO:0016810">
    <property type="term" value="F:hydrolase activity, acting on carbon-nitrogen (but not peptide) bonds"/>
    <property type="evidence" value="ECO:0007669"/>
    <property type="project" value="InterPro"/>
</dbReference>
<dbReference type="PROSITE" id="PS51677">
    <property type="entry name" value="NODB"/>
    <property type="match status" value="1"/>
</dbReference>
<evidence type="ECO:0000259" key="3">
    <source>
        <dbReference type="PROSITE" id="PS51677"/>
    </source>
</evidence>
<dbReference type="Gene3D" id="3.20.20.370">
    <property type="entry name" value="Glycoside hydrolase/deacetylase"/>
    <property type="match status" value="1"/>
</dbReference>
<comment type="caution">
    <text evidence="4">The sequence shown here is derived from an EMBL/GenBank/DDBJ whole genome shotgun (WGS) entry which is preliminary data.</text>
</comment>
<dbReference type="Proteomes" id="UP000323732">
    <property type="component" value="Unassembled WGS sequence"/>
</dbReference>
<dbReference type="Pfam" id="PF01522">
    <property type="entry name" value="Polysacc_deac_1"/>
    <property type="match status" value="1"/>
</dbReference>